<gene>
    <name evidence="1" type="ORF">N656DRAFT_774733</name>
</gene>
<reference evidence="1" key="2">
    <citation type="submission" date="2023-05" db="EMBL/GenBank/DDBJ databases">
        <authorList>
            <consortium name="Lawrence Berkeley National Laboratory"/>
            <person name="Steindorff A."/>
            <person name="Hensen N."/>
            <person name="Bonometti L."/>
            <person name="Westerberg I."/>
            <person name="Brannstrom I.O."/>
            <person name="Guillou S."/>
            <person name="Cros-Aarteil S."/>
            <person name="Calhoun S."/>
            <person name="Haridas S."/>
            <person name="Kuo A."/>
            <person name="Mondo S."/>
            <person name="Pangilinan J."/>
            <person name="Riley R."/>
            <person name="Labutti K."/>
            <person name="Andreopoulos B."/>
            <person name="Lipzen A."/>
            <person name="Chen C."/>
            <person name="Yanf M."/>
            <person name="Daum C."/>
            <person name="Ng V."/>
            <person name="Clum A."/>
            <person name="Ohm R."/>
            <person name="Martin F."/>
            <person name="Silar P."/>
            <person name="Natvig D."/>
            <person name="Lalanne C."/>
            <person name="Gautier V."/>
            <person name="Ament-Velasquez S.L."/>
            <person name="Kruys A."/>
            <person name="Hutchinson M.I."/>
            <person name="Powell A.J."/>
            <person name="Barry K."/>
            <person name="Miller A.N."/>
            <person name="Grigoriev I.V."/>
            <person name="Debuchy R."/>
            <person name="Gladieux P."/>
            <person name="Thoren M.H."/>
            <person name="Johannesson H."/>
        </authorList>
    </citation>
    <scope>NUCLEOTIDE SEQUENCE</scope>
    <source>
        <strain evidence="1">CBS 508.74</strain>
    </source>
</reference>
<sequence length="164" mass="17217">MAHFPKLIPAFTVQVAIDPPSSVSPNLTFVPFAPKGGSIVSEPSYPIALKADIEHGADYITTAPGGKYVKLEVHGIARDTLTGGLLRIRYTGRIPTTGPAGKVLRGEAGAGTTPFGEAFMHVEFETGAEALAALQEKVYVGSGHFVIEPGKPVIVEYKVSEVSA</sequence>
<comment type="caution">
    <text evidence="1">The sequence shown here is derived from an EMBL/GenBank/DDBJ whole genome shotgun (WGS) entry which is preliminary data.</text>
</comment>
<proteinExistence type="predicted"/>
<organism evidence="1 2">
    <name type="scientific">Canariomyces notabilis</name>
    <dbReference type="NCBI Taxonomy" id="2074819"/>
    <lineage>
        <taxon>Eukaryota</taxon>
        <taxon>Fungi</taxon>
        <taxon>Dikarya</taxon>
        <taxon>Ascomycota</taxon>
        <taxon>Pezizomycotina</taxon>
        <taxon>Sordariomycetes</taxon>
        <taxon>Sordariomycetidae</taxon>
        <taxon>Sordariales</taxon>
        <taxon>Chaetomiaceae</taxon>
        <taxon>Canariomyces</taxon>
    </lineage>
</organism>
<evidence type="ECO:0000313" key="2">
    <source>
        <dbReference type="Proteomes" id="UP001302812"/>
    </source>
</evidence>
<keyword evidence="2" id="KW-1185">Reference proteome</keyword>
<dbReference type="Proteomes" id="UP001302812">
    <property type="component" value="Unassembled WGS sequence"/>
</dbReference>
<name>A0AAN6TLW2_9PEZI</name>
<dbReference type="RefSeq" id="XP_064674031.1">
    <property type="nucleotide sequence ID" value="XM_064814329.1"/>
</dbReference>
<protein>
    <submittedName>
        <fullName evidence="1">Uncharacterized protein</fullName>
    </submittedName>
</protein>
<reference evidence="1" key="1">
    <citation type="journal article" date="2023" name="Mol. Phylogenet. Evol.">
        <title>Genome-scale phylogeny and comparative genomics of the fungal order Sordariales.</title>
        <authorList>
            <person name="Hensen N."/>
            <person name="Bonometti L."/>
            <person name="Westerberg I."/>
            <person name="Brannstrom I.O."/>
            <person name="Guillou S."/>
            <person name="Cros-Aarteil S."/>
            <person name="Calhoun S."/>
            <person name="Haridas S."/>
            <person name="Kuo A."/>
            <person name="Mondo S."/>
            <person name="Pangilinan J."/>
            <person name="Riley R."/>
            <person name="LaButti K."/>
            <person name="Andreopoulos B."/>
            <person name="Lipzen A."/>
            <person name="Chen C."/>
            <person name="Yan M."/>
            <person name="Daum C."/>
            <person name="Ng V."/>
            <person name="Clum A."/>
            <person name="Steindorff A."/>
            <person name="Ohm R.A."/>
            <person name="Martin F."/>
            <person name="Silar P."/>
            <person name="Natvig D.O."/>
            <person name="Lalanne C."/>
            <person name="Gautier V."/>
            <person name="Ament-Velasquez S.L."/>
            <person name="Kruys A."/>
            <person name="Hutchinson M.I."/>
            <person name="Powell A.J."/>
            <person name="Barry K."/>
            <person name="Miller A.N."/>
            <person name="Grigoriev I.V."/>
            <person name="Debuchy R."/>
            <person name="Gladieux P."/>
            <person name="Hiltunen Thoren M."/>
            <person name="Johannesson H."/>
        </authorList>
    </citation>
    <scope>NUCLEOTIDE SEQUENCE</scope>
    <source>
        <strain evidence="1">CBS 508.74</strain>
    </source>
</reference>
<dbReference type="GeneID" id="89938454"/>
<dbReference type="AlphaFoldDB" id="A0AAN6TLW2"/>
<evidence type="ECO:0000313" key="1">
    <source>
        <dbReference type="EMBL" id="KAK4116461.1"/>
    </source>
</evidence>
<dbReference type="Gene3D" id="2.40.160.20">
    <property type="match status" value="1"/>
</dbReference>
<accession>A0AAN6TLW2</accession>
<dbReference type="EMBL" id="MU853333">
    <property type="protein sequence ID" value="KAK4116461.1"/>
    <property type="molecule type" value="Genomic_DNA"/>
</dbReference>
<dbReference type="Pfam" id="PF11578">
    <property type="entry name" value="DUF3237"/>
    <property type="match status" value="1"/>
</dbReference>